<dbReference type="Pfam" id="PF17779">
    <property type="entry name" value="WHD_NOD2"/>
    <property type="match status" value="1"/>
</dbReference>
<keyword evidence="2" id="KW-0963">Cytoplasm</keyword>
<reference evidence="9" key="2">
    <citation type="submission" date="2025-08" db="UniProtKB">
        <authorList>
            <consortium name="Ensembl"/>
        </authorList>
    </citation>
    <scope>IDENTIFICATION</scope>
</reference>
<dbReference type="InterPro" id="IPR051261">
    <property type="entry name" value="NLR"/>
</dbReference>
<dbReference type="AlphaFoldDB" id="A0AAY3ZYB3"/>
<evidence type="ECO:0000256" key="1">
    <source>
        <dbReference type="ARBA" id="ARBA00004496"/>
    </source>
</evidence>
<dbReference type="PROSITE" id="PS50837">
    <property type="entry name" value="NACHT"/>
    <property type="match status" value="1"/>
</dbReference>
<dbReference type="InterPro" id="IPR041075">
    <property type="entry name" value="NOD1/2_WH"/>
</dbReference>
<dbReference type="GO" id="GO:0005737">
    <property type="term" value="C:cytoplasm"/>
    <property type="evidence" value="ECO:0007669"/>
    <property type="project" value="UniProtKB-SubCell"/>
</dbReference>
<protein>
    <recommendedName>
        <fullName evidence="8">NACHT domain-containing protein</fullName>
    </recommendedName>
</protein>
<keyword evidence="10" id="KW-1185">Reference proteome</keyword>
<evidence type="ECO:0000256" key="3">
    <source>
        <dbReference type="ARBA" id="ARBA00022614"/>
    </source>
</evidence>
<dbReference type="Ensembl" id="ENSDCDT00010001874.1">
    <property type="protein sequence ID" value="ENSDCDP00010001802.1"/>
    <property type="gene ID" value="ENSDCDG00010000917.1"/>
</dbReference>
<dbReference type="Gene3D" id="3.40.50.300">
    <property type="entry name" value="P-loop containing nucleotide triphosphate hydrolases"/>
    <property type="match status" value="1"/>
</dbReference>
<keyword evidence="5" id="KW-0547">Nucleotide-binding</keyword>
<evidence type="ECO:0000256" key="6">
    <source>
        <dbReference type="ARBA" id="ARBA00022840"/>
    </source>
</evidence>
<dbReference type="PANTHER" id="PTHR24106">
    <property type="entry name" value="NACHT, LRR AND CARD DOMAINS-CONTAINING"/>
    <property type="match status" value="1"/>
</dbReference>
<dbReference type="Gene3D" id="3.80.10.10">
    <property type="entry name" value="Ribonuclease Inhibitor"/>
    <property type="match status" value="1"/>
</dbReference>
<dbReference type="GeneTree" id="ENSGT01150000286927"/>
<dbReference type="SUPFAM" id="SSF52047">
    <property type="entry name" value="RNI-like"/>
    <property type="match status" value="1"/>
</dbReference>
<evidence type="ECO:0000256" key="2">
    <source>
        <dbReference type="ARBA" id="ARBA00022490"/>
    </source>
</evidence>
<dbReference type="GeneID" id="114767684"/>
<evidence type="ECO:0000313" key="9">
    <source>
        <dbReference type="Ensembl" id="ENSDCDP00010001802.1"/>
    </source>
</evidence>
<dbReference type="Proteomes" id="UP000694580">
    <property type="component" value="Chromosome 2"/>
</dbReference>
<evidence type="ECO:0000256" key="5">
    <source>
        <dbReference type="ARBA" id="ARBA00022741"/>
    </source>
</evidence>
<keyword evidence="6" id="KW-0067">ATP-binding</keyword>
<dbReference type="InterPro" id="IPR029495">
    <property type="entry name" value="NACHT-assoc"/>
</dbReference>
<dbReference type="GO" id="GO:0005524">
    <property type="term" value="F:ATP binding"/>
    <property type="evidence" value="ECO:0007669"/>
    <property type="project" value="UniProtKB-KW"/>
</dbReference>
<dbReference type="RefSeq" id="XP_028815266.1">
    <property type="nucleotide sequence ID" value="XM_028959433.1"/>
</dbReference>
<evidence type="ECO:0000313" key="10">
    <source>
        <dbReference type="Proteomes" id="UP000694580"/>
    </source>
</evidence>
<dbReference type="InterPro" id="IPR032675">
    <property type="entry name" value="LRR_dom_sf"/>
</dbReference>
<reference evidence="9 10" key="1">
    <citation type="submission" date="2020-06" db="EMBL/GenBank/DDBJ databases">
        <authorList>
            <consortium name="Wellcome Sanger Institute Data Sharing"/>
        </authorList>
    </citation>
    <scope>NUCLEOTIDE SEQUENCE [LARGE SCALE GENOMIC DNA]</scope>
</reference>
<evidence type="ECO:0000259" key="8">
    <source>
        <dbReference type="PROSITE" id="PS50837"/>
    </source>
</evidence>
<gene>
    <name evidence="9" type="primary">LOC114767684</name>
</gene>
<sequence length="881" mass="100545">MQFGGKSKWLGIDFVRMCKAKVWGVKWDGPRFNFRPHIEHYSRILVHRCSYSYSTEGECVTHYSLSLSTFPMASQQICCTMEDTASRTEHGANCSCTNLKDSPGSPGSSCVSMRTNKSIDRPWHFKKSGQQKSLDSGSMKKLKANRQNTRQASDLERNPLAVFFKVQEELKTFLKMKFQHLFEGTAELGNPTLLSKIYTQLYITKSWSGSDGSGHEVTHIVKTSWMSEILDKSINCNDIFISSKQNKPIRTVLTKGLAGIGKTVSVQKFILDWAEGKANQDVHLILPLPFRELNLMKEGQFSLLDLLQHFLRHIKELRSFINNEFKIIFIFDGLDECRLALDFQKNKVCRDLRESTSVDVLLTNLIKGNLLPSALLWITSRPAAAYRISPECVDQMTEIRGFSDLQKDEYFRKRVSDQNMASRIISHLKSSRTLYTMCHIPIFCWLSATVLEKRLGEAGGEIPRTLTQMYTHFLIIQTSVKKEKFTGRKETEEGMMFKLGKVAFQQLEKGNLIFYDQDLRDCSIDVTEASVYSGVCTQIFKEEFGLYQGKVFSFVHLSLQEHLAALYVFLCFSNRGRNVDQHQTSELSALFKASTIDELHKSAVEMALQSKNGHLDLFLCFLLGFSVGSNQSLLRELLPRSGISYQSTHDTAELLKEKIRADNHYSDQYVNLFYCLNELNHHAVVDHTQWISGTLIIMILIPGNWTIERFELKTLPSELLSFDLKKYIKTSEKDLTELLDPDDVLEKLLPIITASRSAKLHCSYLTYRSCATLASALRSYSSNLTELETNVGDEPEQEVNPLISALEDPHCKLEKLTMLACNPTRRNCAALASALRSKSSRMRELIMLPRQMPEDSDLKLLYAIQKDPRYKLENIVISNDW</sequence>
<accession>A0AAY3ZYB3</accession>
<evidence type="ECO:0000256" key="4">
    <source>
        <dbReference type="ARBA" id="ARBA00022737"/>
    </source>
</evidence>
<dbReference type="InterPro" id="IPR041267">
    <property type="entry name" value="NLRP_HD2"/>
</dbReference>
<dbReference type="Pfam" id="PF17776">
    <property type="entry name" value="NLRC4_HD2"/>
    <property type="match status" value="1"/>
</dbReference>
<keyword evidence="3" id="KW-0433">Leucine-rich repeat</keyword>
<feature type="region of interest" description="Disordered" evidence="7">
    <location>
        <begin position="122"/>
        <end position="152"/>
    </location>
</feature>
<name>A0AAY3ZYB3_9TELE</name>
<dbReference type="Pfam" id="PF14484">
    <property type="entry name" value="FISNA"/>
    <property type="match status" value="1"/>
</dbReference>
<proteinExistence type="predicted"/>
<dbReference type="InterPro" id="IPR007111">
    <property type="entry name" value="NACHT_NTPase"/>
</dbReference>
<dbReference type="InterPro" id="IPR027417">
    <property type="entry name" value="P-loop_NTPase"/>
</dbReference>
<feature type="domain" description="NACHT" evidence="8">
    <location>
        <begin position="250"/>
        <end position="384"/>
    </location>
</feature>
<dbReference type="FunFam" id="3.40.50.300:FF:000210">
    <property type="entry name" value="Si:dkey-16p6.1"/>
    <property type="match status" value="1"/>
</dbReference>
<comment type="subcellular location">
    <subcellularLocation>
        <location evidence="1">Cytoplasm</location>
    </subcellularLocation>
</comment>
<organism evidence="9 10">
    <name type="scientific">Denticeps clupeoides</name>
    <name type="common">denticle herring</name>
    <dbReference type="NCBI Taxonomy" id="299321"/>
    <lineage>
        <taxon>Eukaryota</taxon>
        <taxon>Metazoa</taxon>
        <taxon>Chordata</taxon>
        <taxon>Craniata</taxon>
        <taxon>Vertebrata</taxon>
        <taxon>Euteleostomi</taxon>
        <taxon>Actinopterygii</taxon>
        <taxon>Neopterygii</taxon>
        <taxon>Teleostei</taxon>
        <taxon>Clupei</taxon>
        <taxon>Clupeiformes</taxon>
        <taxon>Denticipitoidei</taxon>
        <taxon>Denticipitidae</taxon>
        <taxon>Denticeps</taxon>
    </lineage>
</organism>
<dbReference type="Pfam" id="PF05729">
    <property type="entry name" value="NACHT"/>
    <property type="match status" value="1"/>
</dbReference>
<reference evidence="9" key="3">
    <citation type="submission" date="2025-09" db="UniProtKB">
        <authorList>
            <consortium name="Ensembl"/>
        </authorList>
    </citation>
    <scope>IDENTIFICATION</scope>
</reference>
<evidence type="ECO:0000256" key="7">
    <source>
        <dbReference type="SAM" id="MobiDB-lite"/>
    </source>
</evidence>
<keyword evidence="4" id="KW-0677">Repeat</keyword>
<dbReference type="SMART" id="SM01288">
    <property type="entry name" value="FISNA"/>
    <property type="match status" value="1"/>
</dbReference>